<evidence type="ECO:0000256" key="8">
    <source>
        <dbReference type="HAMAP-Rule" id="MF_00238"/>
    </source>
</evidence>
<dbReference type="InterPro" id="IPR011994">
    <property type="entry name" value="Cytidylate_kinase_dom"/>
</dbReference>
<feature type="domain" description="Cytidylate kinase" evidence="9">
    <location>
        <begin position="3"/>
        <end position="202"/>
    </location>
</feature>
<keyword evidence="3 8" id="KW-0547">Nucleotide-binding</keyword>
<keyword evidence="4 8" id="KW-0418">Kinase</keyword>
<dbReference type="Proteomes" id="UP000222056">
    <property type="component" value="Unassembled WGS sequence"/>
</dbReference>
<dbReference type="SUPFAM" id="SSF52540">
    <property type="entry name" value="P-loop containing nucleoside triphosphate hydrolases"/>
    <property type="match status" value="1"/>
</dbReference>
<dbReference type="InterPro" id="IPR027417">
    <property type="entry name" value="P-loop_NTPase"/>
</dbReference>
<dbReference type="EC" id="2.7.4.25" evidence="8"/>
<dbReference type="InterPro" id="IPR003136">
    <property type="entry name" value="Cytidylate_kin"/>
</dbReference>
<protein>
    <recommendedName>
        <fullName evidence="8">Cytidylate kinase</fullName>
        <shortName evidence="8">CK</shortName>
        <ecNumber evidence="8">2.7.4.25</ecNumber>
    </recommendedName>
    <alternativeName>
        <fullName evidence="8">Cytidine monophosphate kinase</fullName>
        <shortName evidence="8">CMP kinase</shortName>
    </alternativeName>
</protein>
<comment type="similarity">
    <text evidence="1 8">Belongs to the cytidylate kinase family. Type 1 subfamily.</text>
</comment>
<evidence type="ECO:0000313" key="11">
    <source>
        <dbReference type="Proteomes" id="UP000222056"/>
    </source>
</evidence>
<organism evidence="10 11">
    <name type="scientific">Thermoleophilum album</name>
    <dbReference type="NCBI Taxonomy" id="29539"/>
    <lineage>
        <taxon>Bacteria</taxon>
        <taxon>Bacillati</taxon>
        <taxon>Actinomycetota</taxon>
        <taxon>Thermoleophilia</taxon>
        <taxon>Thermoleophilales</taxon>
        <taxon>Thermoleophilaceae</taxon>
        <taxon>Thermoleophilum</taxon>
    </lineage>
</organism>
<keyword evidence="11" id="KW-1185">Reference proteome</keyword>
<comment type="catalytic activity">
    <reaction evidence="7 8">
        <text>CMP + ATP = CDP + ADP</text>
        <dbReference type="Rhea" id="RHEA:11600"/>
        <dbReference type="ChEBI" id="CHEBI:30616"/>
        <dbReference type="ChEBI" id="CHEBI:58069"/>
        <dbReference type="ChEBI" id="CHEBI:60377"/>
        <dbReference type="ChEBI" id="CHEBI:456216"/>
        <dbReference type="EC" id="2.7.4.25"/>
    </reaction>
</comment>
<dbReference type="GO" id="GO:0005524">
    <property type="term" value="F:ATP binding"/>
    <property type="evidence" value="ECO:0007669"/>
    <property type="project" value="UniProtKB-UniRule"/>
</dbReference>
<dbReference type="GO" id="GO:0006220">
    <property type="term" value="P:pyrimidine nucleotide metabolic process"/>
    <property type="evidence" value="ECO:0007669"/>
    <property type="project" value="UniProtKB-UniRule"/>
</dbReference>
<comment type="catalytic activity">
    <reaction evidence="6 8">
        <text>dCMP + ATP = dCDP + ADP</text>
        <dbReference type="Rhea" id="RHEA:25094"/>
        <dbReference type="ChEBI" id="CHEBI:30616"/>
        <dbReference type="ChEBI" id="CHEBI:57566"/>
        <dbReference type="ChEBI" id="CHEBI:58593"/>
        <dbReference type="ChEBI" id="CHEBI:456216"/>
        <dbReference type="EC" id="2.7.4.25"/>
    </reaction>
</comment>
<dbReference type="GO" id="GO:0036430">
    <property type="term" value="F:CMP kinase activity"/>
    <property type="evidence" value="ECO:0007669"/>
    <property type="project" value="RHEA"/>
</dbReference>
<gene>
    <name evidence="8" type="primary">cmk</name>
    <name evidence="10" type="ORF">SAMN02745716_1894</name>
</gene>
<evidence type="ECO:0000256" key="1">
    <source>
        <dbReference type="ARBA" id="ARBA00009427"/>
    </source>
</evidence>
<evidence type="ECO:0000259" key="9">
    <source>
        <dbReference type="Pfam" id="PF02224"/>
    </source>
</evidence>
<name>A0A1H6FWU2_THEAL</name>
<dbReference type="GO" id="GO:0036431">
    <property type="term" value="F:dCMP kinase activity"/>
    <property type="evidence" value="ECO:0007669"/>
    <property type="project" value="InterPro"/>
</dbReference>
<dbReference type="GO" id="GO:0005737">
    <property type="term" value="C:cytoplasm"/>
    <property type="evidence" value="ECO:0007669"/>
    <property type="project" value="UniProtKB-SubCell"/>
</dbReference>
<evidence type="ECO:0000256" key="6">
    <source>
        <dbReference type="ARBA" id="ARBA00047615"/>
    </source>
</evidence>
<feature type="binding site" evidence="8">
    <location>
        <begin position="7"/>
        <end position="15"/>
    </location>
    <ligand>
        <name>ATP</name>
        <dbReference type="ChEBI" id="CHEBI:30616"/>
    </ligand>
</feature>
<dbReference type="AlphaFoldDB" id="A0A1H6FWU2"/>
<evidence type="ECO:0000256" key="7">
    <source>
        <dbReference type="ARBA" id="ARBA00048478"/>
    </source>
</evidence>
<dbReference type="STRING" id="29539.SAMN02745716_1894"/>
<dbReference type="EMBL" id="FNWJ01000002">
    <property type="protein sequence ID" value="SEH15269.1"/>
    <property type="molecule type" value="Genomic_DNA"/>
</dbReference>
<evidence type="ECO:0000256" key="2">
    <source>
        <dbReference type="ARBA" id="ARBA00022679"/>
    </source>
</evidence>
<dbReference type="Gene3D" id="3.40.50.300">
    <property type="entry name" value="P-loop containing nucleotide triphosphate hydrolases"/>
    <property type="match status" value="1"/>
</dbReference>
<keyword evidence="2 8" id="KW-0808">Transferase</keyword>
<dbReference type="NCBIfam" id="TIGR00017">
    <property type="entry name" value="cmk"/>
    <property type="match status" value="1"/>
</dbReference>
<reference evidence="11" key="1">
    <citation type="submission" date="2016-10" db="EMBL/GenBank/DDBJ databases">
        <authorList>
            <person name="Varghese N."/>
            <person name="Submissions S."/>
        </authorList>
    </citation>
    <scope>NUCLEOTIDE SEQUENCE [LARGE SCALE GENOMIC DNA]</scope>
    <source>
        <strain evidence="11">ATCC 35263</strain>
    </source>
</reference>
<dbReference type="OrthoDB" id="9807434at2"/>
<evidence type="ECO:0000256" key="5">
    <source>
        <dbReference type="ARBA" id="ARBA00022840"/>
    </source>
</evidence>
<keyword evidence="5 8" id="KW-0067">ATP-binding</keyword>
<evidence type="ECO:0000256" key="3">
    <source>
        <dbReference type="ARBA" id="ARBA00022741"/>
    </source>
</evidence>
<evidence type="ECO:0000313" key="10">
    <source>
        <dbReference type="EMBL" id="SEH15269.1"/>
    </source>
</evidence>
<sequence length="220" mass="23583">MVVAIDGPAGAGKSTVARELARKLGFRYLDTGAMYRAAALAAERAAGRTPAQAAREATIELTDDRVLLNGEDVTELLRRPETAEAASRIATDPELRAVLVEKQRQLLAQGDWVAEGRDVGTVVAPGADVKVFLVADALERARRRAFELGRDVDAVLREQELRDRRDAERPHSPLRAADGAVVIDTTALSIGEVVERIAALVERARLARSATRKDGGVASG</sequence>
<dbReference type="Pfam" id="PF02224">
    <property type="entry name" value="Cytidylate_kin"/>
    <property type="match status" value="1"/>
</dbReference>
<accession>A0A1H6FWU2</accession>
<keyword evidence="8" id="KW-0963">Cytoplasm</keyword>
<comment type="subcellular location">
    <subcellularLocation>
        <location evidence="8">Cytoplasm</location>
    </subcellularLocation>
</comment>
<dbReference type="CDD" id="cd02020">
    <property type="entry name" value="CMPK"/>
    <property type="match status" value="1"/>
</dbReference>
<dbReference type="RefSeq" id="WP_093118462.1">
    <property type="nucleotide sequence ID" value="NZ_FNWJ01000002.1"/>
</dbReference>
<evidence type="ECO:0000256" key="4">
    <source>
        <dbReference type="ARBA" id="ARBA00022777"/>
    </source>
</evidence>
<proteinExistence type="inferred from homology"/>
<dbReference type="HAMAP" id="MF_00238">
    <property type="entry name" value="Cytidyl_kinase_type1"/>
    <property type="match status" value="1"/>
</dbReference>